<comment type="subcellular location">
    <subcellularLocation>
        <location evidence="1">Cell inner membrane</location>
    </subcellularLocation>
</comment>
<reference evidence="12 13" key="1">
    <citation type="journal article" date="2014" name="J Genomics">
        <title>Draft Genome Sequence of the Extremely Halophilic Phototrophic Purple Sulfur Bacterium Halorhodospira halochloris.</title>
        <authorList>
            <person name="Singh K.S."/>
            <person name="Kirksey J."/>
            <person name="Hoff W.D."/>
            <person name="Deole R."/>
        </authorList>
    </citation>
    <scope>NUCLEOTIDE SEQUENCE [LARGE SCALE GENOMIC DNA]</scope>
    <source>
        <strain evidence="12 13">A</strain>
    </source>
</reference>
<dbReference type="GO" id="GO:0015628">
    <property type="term" value="P:protein secretion by the type II secretion system"/>
    <property type="evidence" value="ECO:0007669"/>
    <property type="project" value="InterPro"/>
</dbReference>
<name>W8KLR6_9GAMM</name>
<evidence type="ECO:0000256" key="9">
    <source>
        <dbReference type="ARBA" id="ARBA00023136"/>
    </source>
</evidence>
<dbReference type="KEGG" id="hhc:M911_10605"/>
<dbReference type="InterPro" id="IPR022792">
    <property type="entry name" value="T2SS_protein-GspN"/>
</dbReference>
<feature type="chain" id="PRO_5004910678" description="Type II secretion system protein N" evidence="11">
    <location>
        <begin position="28"/>
        <end position="265"/>
    </location>
</feature>
<evidence type="ECO:0000256" key="8">
    <source>
        <dbReference type="ARBA" id="ARBA00022927"/>
    </source>
</evidence>
<keyword evidence="8" id="KW-0653">Protein transport</keyword>
<dbReference type="OrthoDB" id="5793450at2"/>
<keyword evidence="13" id="KW-1185">Reference proteome</keyword>
<evidence type="ECO:0000256" key="7">
    <source>
        <dbReference type="ARBA" id="ARBA00022692"/>
    </source>
</evidence>
<feature type="signal peptide" evidence="11">
    <location>
        <begin position="1"/>
        <end position="27"/>
    </location>
</feature>
<evidence type="ECO:0000256" key="4">
    <source>
        <dbReference type="ARBA" id="ARBA00022448"/>
    </source>
</evidence>
<evidence type="ECO:0000313" key="13">
    <source>
        <dbReference type="Proteomes" id="UP000019442"/>
    </source>
</evidence>
<keyword evidence="7" id="KW-0812">Transmembrane</keyword>
<proteinExistence type="inferred from homology"/>
<keyword evidence="9" id="KW-0472">Membrane</keyword>
<dbReference type="GO" id="GO:0015627">
    <property type="term" value="C:type II protein secretion system complex"/>
    <property type="evidence" value="ECO:0007669"/>
    <property type="project" value="InterPro"/>
</dbReference>
<evidence type="ECO:0000256" key="10">
    <source>
        <dbReference type="ARBA" id="ARBA00030772"/>
    </source>
</evidence>
<reference evidence="13" key="2">
    <citation type="submission" date="2014-02" db="EMBL/GenBank/DDBJ databases">
        <title>Draft Genome Sequence of extremely halophilic bacteria Halorhodospira halochloris.</title>
        <authorList>
            <person name="Singh K.S."/>
        </authorList>
    </citation>
    <scope>NUCLEOTIDE SEQUENCE [LARGE SCALE GENOMIC DNA]</scope>
    <source>
        <strain evidence="13">A</strain>
    </source>
</reference>
<evidence type="ECO:0000256" key="1">
    <source>
        <dbReference type="ARBA" id="ARBA00004533"/>
    </source>
</evidence>
<organism evidence="12 13">
    <name type="scientific">Ectothiorhodospira haloalkaliphila</name>
    <dbReference type="NCBI Taxonomy" id="421628"/>
    <lineage>
        <taxon>Bacteria</taxon>
        <taxon>Pseudomonadati</taxon>
        <taxon>Pseudomonadota</taxon>
        <taxon>Gammaproteobacteria</taxon>
        <taxon>Chromatiales</taxon>
        <taxon>Ectothiorhodospiraceae</taxon>
        <taxon>Ectothiorhodospira</taxon>
    </lineage>
</organism>
<keyword evidence="4" id="KW-0813">Transport</keyword>
<evidence type="ECO:0000256" key="2">
    <source>
        <dbReference type="ARBA" id="ARBA00007208"/>
    </source>
</evidence>
<evidence type="ECO:0000256" key="11">
    <source>
        <dbReference type="SAM" id="SignalP"/>
    </source>
</evidence>
<gene>
    <name evidence="12" type="ORF">M911_10605</name>
</gene>
<dbReference type="EMBL" id="CP007268">
    <property type="protein sequence ID" value="AHK80719.1"/>
    <property type="molecule type" value="Genomic_DNA"/>
</dbReference>
<keyword evidence="5" id="KW-1003">Cell membrane</keyword>
<dbReference type="PATRIC" id="fig|1354791.3.peg.2574"/>
<dbReference type="Proteomes" id="UP000019442">
    <property type="component" value="Chromosome"/>
</dbReference>
<dbReference type="GO" id="GO:0005886">
    <property type="term" value="C:plasma membrane"/>
    <property type="evidence" value="ECO:0007669"/>
    <property type="project" value="UniProtKB-SubCell"/>
</dbReference>
<dbReference type="Pfam" id="PF01203">
    <property type="entry name" value="T2SSN"/>
    <property type="match status" value="1"/>
</dbReference>
<protein>
    <recommendedName>
        <fullName evidence="3">Type II secretion system protein N</fullName>
    </recommendedName>
    <alternativeName>
        <fullName evidence="10">General secretion pathway protein N</fullName>
    </alternativeName>
</protein>
<accession>W8KLR6</accession>
<evidence type="ECO:0000313" key="12">
    <source>
        <dbReference type="EMBL" id="AHK80719.1"/>
    </source>
</evidence>
<sequence length="265" mass="28322">MRRLFLFFLIALFLLALLLTSAAWVLAQTPMTTLQEAANRHLPVPAALARMDVEGSLGRGQVRQVNLPPVAGVDLGPTDIQWELRPMQAITGRMVADVEATTADGRFQGVASRGVSGWRVADGRGHMPAATLGRMLQGAGLNDAGLGGTLSLDLHRLDMTDEGEIRSASGRFHWRNAVIQADQSVPLGDLSGDFTAKGNEFSGAFTDQGGPLALQGKVAGHLTQGRVRLDATASPRDPDDPALAQALSEVGERRGNDYEIRLQRP</sequence>
<dbReference type="HOGENOM" id="CLU_092754_0_0_6"/>
<keyword evidence="6" id="KW-0997">Cell inner membrane</keyword>
<evidence type="ECO:0000256" key="3">
    <source>
        <dbReference type="ARBA" id="ARBA00021563"/>
    </source>
</evidence>
<dbReference type="RefSeq" id="WP_025281998.1">
    <property type="nucleotide sequence ID" value="NZ_CP007268.1"/>
</dbReference>
<keyword evidence="11" id="KW-0732">Signal</keyword>
<dbReference type="AlphaFoldDB" id="W8KLR6"/>
<comment type="similarity">
    <text evidence="2">Belongs to the GSP N family.</text>
</comment>
<evidence type="ECO:0000256" key="5">
    <source>
        <dbReference type="ARBA" id="ARBA00022475"/>
    </source>
</evidence>
<evidence type="ECO:0000256" key="6">
    <source>
        <dbReference type="ARBA" id="ARBA00022519"/>
    </source>
</evidence>